<dbReference type="InterPro" id="IPR003439">
    <property type="entry name" value="ABC_transporter-like_ATP-bd"/>
</dbReference>
<dbReference type="Gene3D" id="3.40.50.300">
    <property type="entry name" value="P-loop containing nucleotide triphosphate hydrolases"/>
    <property type="match status" value="1"/>
</dbReference>
<reference evidence="4" key="2">
    <citation type="journal article" date="2023" name="Proc. Natl. Acad. Sci. U.S.A.">
        <title>A global phylogenomic analysis of the shiitake genus Lentinula.</title>
        <authorList>
            <person name="Sierra-Patev S."/>
            <person name="Min B."/>
            <person name="Naranjo-Ortiz M."/>
            <person name="Looney B."/>
            <person name="Konkel Z."/>
            <person name="Slot J.C."/>
            <person name="Sakamoto Y."/>
            <person name="Steenwyk J.L."/>
            <person name="Rokas A."/>
            <person name="Carro J."/>
            <person name="Camarero S."/>
            <person name="Ferreira P."/>
            <person name="Molpeceres G."/>
            <person name="Ruiz-Duenas F.J."/>
            <person name="Serrano A."/>
            <person name="Henrissat B."/>
            <person name="Drula E."/>
            <person name="Hughes K.W."/>
            <person name="Mata J.L."/>
            <person name="Ishikawa N.K."/>
            <person name="Vargas-Isla R."/>
            <person name="Ushijima S."/>
            <person name="Smith C.A."/>
            <person name="Donoghue J."/>
            <person name="Ahrendt S."/>
            <person name="Andreopoulos W."/>
            <person name="He G."/>
            <person name="LaButti K."/>
            <person name="Lipzen A."/>
            <person name="Ng V."/>
            <person name="Riley R."/>
            <person name="Sandor L."/>
            <person name="Barry K."/>
            <person name="Martinez A.T."/>
            <person name="Xiao Y."/>
            <person name="Gibbons J.G."/>
            <person name="Terashima K."/>
            <person name="Grigoriev I.V."/>
            <person name="Hibbett D."/>
        </authorList>
    </citation>
    <scope>NUCLEOTIDE SEQUENCE</scope>
    <source>
        <strain evidence="4">Sp2 HRB7682 ss15</strain>
    </source>
</reference>
<dbReference type="AlphaFoldDB" id="A0A9W9DGX5"/>
<evidence type="ECO:0000313" key="4">
    <source>
        <dbReference type="EMBL" id="KAJ4469984.1"/>
    </source>
</evidence>
<feature type="non-terminal residue" evidence="4">
    <location>
        <position position="223"/>
    </location>
</feature>
<dbReference type="GO" id="GO:0016887">
    <property type="term" value="F:ATP hydrolysis activity"/>
    <property type="evidence" value="ECO:0007669"/>
    <property type="project" value="InterPro"/>
</dbReference>
<evidence type="ECO:0000259" key="3">
    <source>
        <dbReference type="Pfam" id="PF00005"/>
    </source>
</evidence>
<evidence type="ECO:0000256" key="1">
    <source>
        <dbReference type="ARBA" id="ARBA00022741"/>
    </source>
</evidence>
<dbReference type="GO" id="GO:0042626">
    <property type="term" value="F:ATPase-coupled transmembrane transporter activity"/>
    <property type="evidence" value="ECO:0007669"/>
    <property type="project" value="TreeGrafter"/>
</dbReference>
<dbReference type="Proteomes" id="UP001150238">
    <property type="component" value="Unassembled WGS sequence"/>
</dbReference>
<keyword evidence="4" id="KW-0378">Hydrolase</keyword>
<dbReference type="GO" id="GO:0005524">
    <property type="term" value="F:ATP binding"/>
    <property type="evidence" value="ECO:0007669"/>
    <property type="project" value="UniProtKB-KW"/>
</dbReference>
<dbReference type="Pfam" id="PF00005">
    <property type="entry name" value="ABC_tran"/>
    <property type="match status" value="1"/>
</dbReference>
<accession>A0A9W9DGX5</accession>
<dbReference type="SUPFAM" id="SSF52540">
    <property type="entry name" value="P-loop containing nucleoside triphosphate hydrolases"/>
    <property type="match status" value="1"/>
</dbReference>
<keyword evidence="1" id="KW-0547">Nucleotide-binding</keyword>
<sequence>PPAYWPGSGDLRVENLLARYSPDGPEIRQEISSHVRSGERIGVLRRTGSGNSSLVLSLLRCIYTSGEVLYEVLQNAPSIKIQRPQIPELINGFFPESLDPFGEHDDLTLNNALESAGLQALQEDVPGKDRITLDTMVSSGGNDFSLGQRQIIALVRAIVRGSELLILDEGMRVCDYKPDSIIQSSLHNQVHGDVTLITIAHHDRLQTIMDAERIVSAFLRSLF</sequence>
<feature type="domain" description="ABC transporter" evidence="3">
    <location>
        <begin position="30"/>
        <end position="169"/>
    </location>
</feature>
<keyword evidence="2" id="KW-0067">ATP-binding</keyword>
<dbReference type="PANTHER" id="PTHR24223:SF356">
    <property type="entry name" value="ATP-BINDING CASSETTE TRANSPORTER ABC4"/>
    <property type="match status" value="1"/>
</dbReference>
<dbReference type="GO" id="GO:0016020">
    <property type="term" value="C:membrane"/>
    <property type="evidence" value="ECO:0007669"/>
    <property type="project" value="TreeGrafter"/>
</dbReference>
<name>A0A9W9DGX5_9AGAR</name>
<dbReference type="InterPro" id="IPR050173">
    <property type="entry name" value="ABC_transporter_C-like"/>
</dbReference>
<comment type="caution">
    <text evidence="4">The sequence shown here is derived from an EMBL/GenBank/DDBJ whole genome shotgun (WGS) entry which is preliminary data.</text>
</comment>
<organism evidence="4 5">
    <name type="scientific">Lentinula lateritia</name>
    <dbReference type="NCBI Taxonomy" id="40482"/>
    <lineage>
        <taxon>Eukaryota</taxon>
        <taxon>Fungi</taxon>
        <taxon>Dikarya</taxon>
        <taxon>Basidiomycota</taxon>
        <taxon>Agaricomycotina</taxon>
        <taxon>Agaricomycetes</taxon>
        <taxon>Agaricomycetidae</taxon>
        <taxon>Agaricales</taxon>
        <taxon>Marasmiineae</taxon>
        <taxon>Omphalotaceae</taxon>
        <taxon>Lentinula</taxon>
    </lineage>
</organism>
<gene>
    <name evidence="4" type="ORF">C8J55DRAFT_436527</name>
</gene>
<dbReference type="InterPro" id="IPR027417">
    <property type="entry name" value="P-loop_NTPase"/>
</dbReference>
<evidence type="ECO:0000313" key="5">
    <source>
        <dbReference type="Proteomes" id="UP001150238"/>
    </source>
</evidence>
<evidence type="ECO:0000256" key="2">
    <source>
        <dbReference type="ARBA" id="ARBA00022840"/>
    </source>
</evidence>
<dbReference type="EMBL" id="JANVFS010000033">
    <property type="protein sequence ID" value="KAJ4469984.1"/>
    <property type="molecule type" value="Genomic_DNA"/>
</dbReference>
<dbReference type="PANTHER" id="PTHR24223">
    <property type="entry name" value="ATP-BINDING CASSETTE SUB-FAMILY C"/>
    <property type="match status" value="1"/>
</dbReference>
<proteinExistence type="predicted"/>
<reference evidence="4" key="1">
    <citation type="submission" date="2022-08" db="EMBL/GenBank/DDBJ databases">
        <authorList>
            <consortium name="DOE Joint Genome Institute"/>
            <person name="Min B."/>
            <person name="Riley R."/>
            <person name="Sierra-Patev S."/>
            <person name="Naranjo-Ortiz M."/>
            <person name="Looney B."/>
            <person name="Konkel Z."/>
            <person name="Slot J.C."/>
            <person name="Sakamoto Y."/>
            <person name="Steenwyk J.L."/>
            <person name="Rokas A."/>
            <person name="Carro J."/>
            <person name="Camarero S."/>
            <person name="Ferreira P."/>
            <person name="Molpeceres G."/>
            <person name="Ruiz-Duenas F.J."/>
            <person name="Serrano A."/>
            <person name="Henrissat B."/>
            <person name="Drula E."/>
            <person name="Hughes K.W."/>
            <person name="Mata J.L."/>
            <person name="Ishikawa N.K."/>
            <person name="Vargas-Isla R."/>
            <person name="Ushijima S."/>
            <person name="Smith C.A."/>
            <person name="Ahrendt S."/>
            <person name="Andreopoulos W."/>
            <person name="He G."/>
            <person name="Labutti K."/>
            <person name="Lipzen A."/>
            <person name="Ng V."/>
            <person name="Sandor L."/>
            <person name="Barry K."/>
            <person name="Martinez A.T."/>
            <person name="Xiao Y."/>
            <person name="Gibbons J.G."/>
            <person name="Terashima K."/>
            <person name="Hibbett D.S."/>
            <person name="Grigoriev I.V."/>
        </authorList>
    </citation>
    <scope>NUCLEOTIDE SEQUENCE</scope>
    <source>
        <strain evidence="4">Sp2 HRB7682 ss15</strain>
    </source>
</reference>
<protein>
    <submittedName>
        <fullName evidence="4">P-loop containing nucleoside triphosphate hydrolase protein</fullName>
    </submittedName>
</protein>